<comment type="caution">
    <text evidence="2">The sequence shown here is derived from an EMBL/GenBank/DDBJ whole genome shotgun (WGS) entry which is preliminary data.</text>
</comment>
<accession>A0A3D8RTL0</accession>
<organism evidence="2 3">
    <name type="scientific">Coleophoma cylindrospora</name>
    <dbReference type="NCBI Taxonomy" id="1849047"/>
    <lineage>
        <taxon>Eukaryota</taxon>
        <taxon>Fungi</taxon>
        <taxon>Dikarya</taxon>
        <taxon>Ascomycota</taxon>
        <taxon>Pezizomycotina</taxon>
        <taxon>Leotiomycetes</taxon>
        <taxon>Helotiales</taxon>
        <taxon>Dermateaceae</taxon>
        <taxon>Coleophoma</taxon>
    </lineage>
</organism>
<name>A0A3D8RTL0_9HELO</name>
<sequence>MQFTLITFAALLAVAFAVPTAYPAGAEDIVARAPQVAAETAAMTDANGNVVAFDPAGVVVSGV</sequence>
<feature type="chain" id="PRO_5017625257" evidence="1">
    <location>
        <begin position="18"/>
        <end position="63"/>
    </location>
</feature>
<keyword evidence="3" id="KW-1185">Reference proteome</keyword>
<evidence type="ECO:0000256" key="1">
    <source>
        <dbReference type="SAM" id="SignalP"/>
    </source>
</evidence>
<dbReference type="AlphaFoldDB" id="A0A3D8RTL0"/>
<keyword evidence="1" id="KW-0732">Signal</keyword>
<evidence type="ECO:0000313" key="2">
    <source>
        <dbReference type="EMBL" id="RDW77298.1"/>
    </source>
</evidence>
<protein>
    <submittedName>
        <fullName evidence="2">Uncharacterized protein</fullName>
    </submittedName>
</protein>
<dbReference type="OrthoDB" id="4835952at2759"/>
<evidence type="ECO:0000313" key="3">
    <source>
        <dbReference type="Proteomes" id="UP000256645"/>
    </source>
</evidence>
<dbReference type="EMBL" id="PDLM01000005">
    <property type="protein sequence ID" value="RDW77298.1"/>
    <property type="molecule type" value="Genomic_DNA"/>
</dbReference>
<gene>
    <name evidence="2" type="ORF">BP6252_05351</name>
</gene>
<dbReference type="Proteomes" id="UP000256645">
    <property type="component" value="Unassembled WGS sequence"/>
</dbReference>
<reference evidence="2 3" key="1">
    <citation type="journal article" date="2018" name="IMA Fungus">
        <title>IMA Genome-F 9: Draft genome sequence of Annulohypoxylon stygium, Aspergillus mulundensis, Berkeleyomyces basicola (syn. Thielaviopsis basicola), Ceratocystis smalleyi, two Cercospora beticola strains, Coleophoma cylindrospora, Fusarium fracticaudum, Phialophora cf. hyalina, and Morchella septimelata.</title>
        <authorList>
            <person name="Wingfield B.D."/>
            <person name="Bills G.F."/>
            <person name="Dong Y."/>
            <person name="Huang W."/>
            <person name="Nel W.J."/>
            <person name="Swalarsk-Parry B.S."/>
            <person name="Vaghefi N."/>
            <person name="Wilken P.M."/>
            <person name="An Z."/>
            <person name="de Beer Z.W."/>
            <person name="De Vos L."/>
            <person name="Chen L."/>
            <person name="Duong T.A."/>
            <person name="Gao Y."/>
            <person name="Hammerbacher A."/>
            <person name="Kikkert J.R."/>
            <person name="Li Y."/>
            <person name="Li H."/>
            <person name="Li K."/>
            <person name="Li Q."/>
            <person name="Liu X."/>
            <person name="Ma X."/>
            <person name="Naidoo K."/>
            <person name="Pethybridge S.J."/>
            <person name="Sun J."/>
            <person name="Steenkamp E.T."/>
            <person name="van der Nest M.A."/>
            <person name="van Wyk S."/>
            <person name="Wingfield M.J."/>
            <person name="Xiong C."/>
            <person name="Yue Q."/>
            <person name="Zhang X."/>
        </authorList>
    </citation>
    <scope>NUCLEOTIDE SEQUENCE [LARGE SCALE GENOMIC DNA]</scope>
    <source>
        <strain evidence="2 3">BP6252</strain>
    </source>
</reference>
<feature type="signal peptide" evidence="1">
    <location>
        <begin position="1"/>
        <end position="17"/>
    </location>
</feature>
<proteinExistence type="predicted"/>